<feature type="domain" description="GGDEF" evidence="3">
    <location>
        <begin position="363"/>
        <end position="497"/>
    </location>
</feature>
<dbReference type="Pfam" id="PF00990">
    <property type="entry name" value="GGDEF"/>
    <property type="match status" value="1"/>
</dbReference>
<protein>
    <recommendedName>
        <fullName evidence="6">GGDEF domain-containing protein</fullName>
    </recommendedName>
</protein>
<dbReference type="SUPFAM" id="SSF141868">
    <property type="entry name" value="EAL domain-like"/>
    <property type="match status" value="1"/>
</dbReference>
<evidence type="ECO:0000256" key="1">
    <source>
        <dbReference type="SAM" id="Phobius"/>
    </source>
</evidence>
<dbReference type="CDD" id="cd01948">
    <property type="entry name" value="EAL"/>
    <property type="match status" value="1"/>
</dbReference>
<evidence type="ECO:0008006" key="6">
    <source>
        <dbReference type="Google" id="ProtNLM"/>
    </source>
</evidence>
<dbReference type="InterPro" id="IPR035919">
    <property type="entry name" value="EAL_sf"/>
</dbReference>
<dbReference type="InterPro" id="IPR035965">
    <property type="entry name" value="PAS-like_dom_sf"/>
</dbReference>
<reference evidence="4 5" key="1">
    <citation type="submission" date="2018-02" db="EMBL/GenBank/DDBJ databases">
        <title>Reclassifiation of [Polyangium] brachysporum DSM 7029 as Guopingzhaonella breviflexa gen. nov., sp. nov., a member of the family Comamonadaceae.</title>
        <authorList>
            <person name="Tang B."/>
        </authorList>
    </citation>
    <scope>NUCLEOTIDE SEQUENCE [LARGE SCALE GENOMIC DNA]</scope>
    <source>
        <strain evidence="4 5">BCRC 80649</strain>
    </source>
</reference>
<dbReference type="InterPro" id="IPR043128">
    <property type="entry name" value="Rev_trsase/Diguanyl_cyclase"/>
</dbReference>
<evidence type="ECO:0000259" key="2">
    <source>
        <dbReference type="PROSITE" id="PS50883"/>
    </source>
</evidence>
<dbReference type="InterPro" id="IPR052155">
    <property type="entry name" value="Biofilm_reg_signaling"/>
</dbReference>
<proteinExistence type="predicted"/>
<dbReference type="SUPFAM" id="SSF55073">
    <property type="entry name" value="Nucleotide cyclase"/>
    <property type="match status" value="1"/>
</dbReference>
<keyword evidence="1" id="KW-1133">Transmembrane helix</keyword>
<dbReference type="Pfam" id="PF00563">
    <property type="entry name" value="EAL"/>
    <property type="match status" value="1"/>
</dbReference>
<keyword evidence="1" id="KW-0812">Transmembrane</keyword>
<feature type="transmembrane region" description="Helical" evidence="1">
    <location>
        <begin position="96"/>
        <end position="113"/>
    </location>
</feature>
<dbReference type="Gene3D" id="3.20.20.450">
    <property type="entry name" value="EAL domain"/>
    <property type="match status" value="1"/>
</dbReference>
<feature type="domain" description="EAL" evidence="2">
    <location>
        <begin position="503"/>
        <end position="756"/>
    </location>
</feature>
<dbReference type="Gene3D" id="3.30.70.270">
    <property type="match status" value="1"/>
</dbReference>
<feature type="transmembrane region" description="Helical" evidence="1">
    <location>
        <begin position="177"/>
        <end position="199"/>
    </location>
</feature>
<dbReference type="EMBL" id="PSNX01000023">
    <property type="protein sequence ID" value="PPE64879.1"/>
    <property type="molecule type" value="Genomic_DNA"/>
</dbReference>
<dbReference type="SUPFAM" id="SSF55785">
    <property type="entry name" value="PYP-like sensor domain (PAS domain)"/>
    <property type="match status" value="1"/>
</dbReference>
<name>A0A2S5SQ99_9BURK</name>
<dbReference type="Proteomes" id="UP000238605">
    <property type="component" value="Unassembled WGS sequence"/>
</dbReference>
<comment type="caution">
    <text evidence="4">The sequence shown here is derived from an EMBL/GenBank/DDBJ whole genome shotgun (WGS) entry which is preliminary data.</text>
</comment>
<evidence type="ECO:0000313" key="4">
    <source>
        <dbReference type="EMBL" id="PPE64879.1"/>
    </source>
</evidence>
<dbReference type="PROSITE" id="PS50887">
    <property type="entry name" value="GGDEF"/>
    <property type="match status" value="1"/>
</dbReference>
<evidence type="ECO:0000313" key="5">
    <source>
        <dbReference type="Proteomes" id="UP000238605"/>
    </source>
</evidence>
<dbReference type="OrthoDB" id="9813903at2"/>
<keyword evidence="1" id="KW-0472">Membrane</keyword>
<dbReference type="InterPro" id="IPR029787">
    <property type="entry name" value="Nucleotide_cyclase"/>
</dbReference>
<dbReference type="PANTHER" id="PTHR44757">
    <property type="entry name" value="DIGUANYLATE CYCLASE DGCP"/>
    <property type="match status" value="1"/>
</dbReference>
<keyword evidence="5" id="KW-1185">Reference proteome</keyword>
<dbReference type="PROSITE" id="PS50883">
    <property type="entry name" value="EAL"/>
    <property type="match status" value="1"/>
</dbReference>
<dbReference type="SMART" id="SM00267">
    <property type="entry name" value="GGDEF"/>
    <property type="match status" value="1"/>
</dbReference>
<feature type="transmembrane region" description="Helical" evidence="1">
    <location>
        <begin position="65"/>
        <end position="84"/>
    </location>
</feature>
<dbReference type="SMART" id="SM00052">
    <property type="entry name" value="EAL"/>
    <property type="match status" value="1"/>
</dbReference>
<dbReference type="AlphaFoldDB" id="A0A2S5SQ99"/>
<accession>A0A2S5SQ99</accession>
<dbReference type="Gene3D" id="3.30.450.20">
    <property type="entry name" value="PAS domain"/>
    <property type="match status" value="1"/>
</dbReference>
<dbReference type="NCBIfam" id="TIGR00254">
    <property type="entry name" value="GGDEF"/>
    <property type="match status" value="1"/>
</dbReference>
<feature type="transmembrane region" description="Helical" evidence="1">
    <location>
        <begin position="37"/>
        <end position="59"/>
    </location>
</feature>
<dbReference type="InterPro" id="IPR000160">
    <property type="entry name" value="GGDEF_dom"/>
</dbReference>
<sequence>MLQRCLHWATRVLSHLRRFTLLPAPPRVQEGTRAQLSALRIVLLSGLAVEVVIGLHSAWVGIREGQYYVVWIVVAFYAALVAAIRWSDLHPRQSTVGLIVTIYAAGLAITLFIRVPEIARLGYLFCYTAPLLAGLLHSRRLALGLMVLNLLPFWAAFTGFHPPSPLGEDTTLPDAPLYIHALLFTFFNLCMPLAAFRIVSSLQASQRRLAQANVLYEALFENHGAATVVCGPDGRVQRANGLFLSLIGVPSAQGQPLSQWLRGAGRDRADATPEHLRQGSEWHVGPLAEARLLRISSRHESETGEVMLALHDVTELRTLQHDLLRSQAHAQFIASHDAVTGLPKREAFCRWLEAQRPRLAPGETLPVVTFGLDTLRLINARHGRLHGDRYILACMRALQKAAGSAAQVGRVRGSVLAVALPALAAAAAPGAVQRVRDALPADLALAQGPTPLSMSVGVAFFPTDGDEAEQVVHLSELALDRARRARLDASDLVIDEPQRHARRLAIEAGLGRAIDERELELVYQPKVAASGELLGFEALLRWHSPLLGAVSPAEFVPVAEQAGWVTRLTDYVLDEVCRQIAAWRAEGAPALPVAVNLSARDLDRENLFETVLAVVGRHGIGASSLSLEVTETFLAERPERAFEQLQRLRAWSFQVAIDDFGTGYSSLAKLADLPIDILKIDRSFLRDLPGDARRERIVRSIVMLAKSLELKVVAEGVEHPEQLTFLQALGVDGYQGFLLHAPAPAAHWSELLRRHSTHLIGWSPTRPGASLSGALPV</sequence>
<organism evidence="4 5">
    <name type="scientific">Caldimonas caldifontis</name>
    <dbReference type="NCBI Taxonomy" id="1452508"/>
    <lineage>
        <taxon>Bacteria</taxon>
        <taxon>Pseudomonadati</taxon>
        <taxon>Pseudomonadota</taxon>
        <taxon>Betaproteobacteria</taxon>
        <taxon>Burkholderiales</taxon>
        <taxon>Sphaerotilaceae</taxon>
        <taxon>Caldimonas</taxon>
    </lineage>
</organism>
<evidence type="ECO:0000259" key="3">
    <source>
        <dbReference type="PROSITE" id="PS50887"/>
    </source>
</evidence>
<dbReference type="InterPro" id="IPR001633">
    <property type="entry name" value="EAL_dom"/>
</dbReference>
<feature type="transmembrane region" description="Helical" evidence="1">
    <location>
        <begin position="141"/>
        <end position="157"/>
    </location>
</feature>
<dbReference type="PANTHER" id="PTHR44757:SF2">
    <property type="entry name" value="BIOFILM ARCHITECTURE MAINTENANCE PROTEIN MBAA"/>
    <property type="match status" value="1"/>
</dbReference>
<feature type="transmembrane region" description="Helical" evidence="1">
    <location>
        <begin position="119"/>
        <end position="136"/>
    </location>
</feature>
<gene>
    <name evidence="4" type="ORF">C1704_17220</name>
</gene>